<dbReference type="EMBL" id="ML208395">
    <property type="protein sequence ID" value="TFK66755.1"/>
    <property type="molecule type" value="Genomic_DNA"/>
</dbReference>
<gene>
    <name evidence="1" type="ORF">BDN72DRAFT_843844</name>
</gene>
<accession>A0ACD3AMP9</accession>
<organism evidence="1 2">
    <name type="scientific">Pluteus cervinus</name>
    <dbReference type="NCBI Taxonomy" id="181527"/>
    <lineage>
        <taxon>Eukaryota</taxon>
        <taxon>Fungi</taxon>
        <taxon>Dikarya</taxon>
        <taxon>Basidiomycota</taxon>
        <taxon>Agaricomycotina</taxon>
        <taxon>Agaricomycetes</taxon>
        <taxon>Agaricomycetidae</taxon>
        <taxon>Agaricales</taxon>
        <taxon>Pluteineae</taxon>
        <taxon>Pluteaceae</taxon>
        <taxon>Pluteus</taxon>
    </lineage>
</organism>
<proteinExistence type="predicted"/>
<protein>
    <submittedName>
        <fullName evidence="1">Uncharacterized protein</fullName>
    </submittedName>
</protein>
<evidence type="ECO:0000313" key="1">
    <source>
        <dbReference type="EMBL" id="TFK66755.1"/>
    </source>
</evidence>
<sequence length="270" mass="31292">MTPLNEPRLPPELEENIFLQALDSSPSDAFKFILVAKRVHHWLIPQIFKTVIYHYDESSPIRFDIHSFERYANHVQHLFLEPENLLQYLYLFSNVTNLVLWGECSPAQLEILLEFNHLTHLAVVIGDDVSIPPPIYFALFSKVTHLDLMSSCDFWWLDEIKPNFNFPLLTHLCVLCDANTEVIKLFLDRIRCPNLAVVILWDPSPEAVTMVRPEVEGRDEVPVKDERLVHILCQDSVRDWESGVRGGDDMWKVADRHIASRQVESPNRGL</sequence>
<keyword evidence="2" id="KW-1185">Reference proteome</keyword>
<evidence type="ECO:0000313" key="2">
    <source>
        <dbReference type="Proteomes" id="UP000308600"/>
    </source>
</evidence>
<name>A0ACD3AMP9_9AGAR</name>
<reference evidence="1 2" key="1">
    <citation type="journal article" date="2019" name="Nat. Ecol. Evol.">
        <title>Megaphylogeny resolves global patterns of mushroom evolution.</title>
        <authorList>
            <person name="Varga T."/>
            <person name="Krizsan K."/>
            <person name="Foldi C."/>
            <person name="Dima B."/>
            <person name="Sanchez-Garcia M."/>
            <person name="Sanchez-Ramirez S."/>
            <person name="Szollosi G.J."/>
            <person name="Szarkandi J.G."/>
            <person name="Papp V."/>
            <person name="Albert L."/>
            <person name="Andreopoulos W."/>
            <person name="Angelini C."/>
            <person name="Antonin V."/>
            <person name="Barry K.W."/>
            <person name="Bougher N.L."/>
            <person name="Buchanan P."/>
            <person name="Buyck B."/>
            <person name="Bense V."/>
            <person name="Catcheside P."/>
            <person name="Chovatia M."/>
            <person name="Cooper J."/>
            <person name="Damon W."/>
            <person name="Desjardin D."/>
            <person name="Finy P."/>
            <person name="Geml J."/>
            <person name="Haridas S."/>
            <person name="Hughes K."/>
            <person name="Justo A."/>
            <person name="Karasinski D."/>
            <person name="Kautmanova I."/>
            <person name="Kiss B."/>
            <person name="Kocsube S."/>
            <person name="Kotiranta H."/>
            <person name="LaButti K.M."/>
            <person name="Lechner B.E."/>
            <person name="Liimatainen K."/>
            <person name="Lipzen A."/>
            <person name="Lukacs Z."/>
            <person name="Mihaltcheva S."/>
            <person name="Morgado L.N."/>
            <person name="Niskanen T."/>
            <person name="Noordeloos M.E."/>
            <person name="Ohm R.A."/>
            <person name="Ortiz-Santana B."/>
            <person name="Ovrebo C."/>
            <person name="Racz N."/>
            <person name="Riley R."/>
            <person name="Savchenko A."/>
            <person name="Shiryaev A."/>
            <person name="Soop K."/>
            <person name="Spirin V."/>
            <person name="Szebenyi C."/>
            <person name="Tomsovsky M."/>
            <person name="Tulloss R.E."/>
            <person name="Uehling J."/>
            <person name="Grigoriev I.V."/>
            <person name="Vagvolgyi C."/>
            <person name="Papp T."/>
            <person name="Martin F.M."/>
            <person name="Miettinen O."/>
            <person name="Hibbett D.S."/>
            <person name="Nagy L.G."/>
        </authorList>
    </citation>
    <scope>NUCLEOTIDE SEQUENCE [LARGE SCALE GENOMIC DNA]</scope>
    <source>
        <strain evidence="1 2">NL-1719</strain>
    </source>
</reference>
<dbReference type="Proteomes" id="UP000308600">
    <property type="component" value="Unassembled WGS sequence"/>
</dbReference>